<name>A0A7S4A876_9STRA</name>
<gene>
    <name evidence="1" type="ORF">PCAL00307_LOCUS22099</name>
    <name evidence="2" type="ORF">PECAL_4P23040</name>
</gene>
<evidence type="ECO:0000313" key="2">
    <source>
        <dbReference type="EMBL" id="CAH0374989.1"/>
    </source>
</evidence>
<dbReference type="AlphaFoldDB" id="A0A7S4A876"/>
<accession>A0A7S4A876</accession>
<dbReference type="EMBL" id="CAKKNE010000004">
    <property type="protein sequence ID" value="CAH0374989.1"/>
    <property type="molecule type" value="Genomic_DNA"/>
</dbReference>
<evidence type="ECO:0000313" key="1">
    <source>
        <dbReference type="EMBL" id="CAE0706648.1"/>
    </source>
</evidence>
<reference evidence="2" key="2">
    <citation type="submission" date="2021-11" db="EMBL/GenBank/DDBJ databases">
        <authorList>
            <consortium name="Genoscope - CEA"/>
            <person name="William W."/>
        </authorList>
    </citation>
    <scope>NUCLEOTIDE SEQUENCE</scope>
</reference>
<dbReference type="EMBL" id="HBIW01025627">
    <property type="protein sequence ID" value="CAE0706648.1"/>
    <property type="molecule type" value="Transcribed_RNA"/>
</dbReference>
<evidence type="ECO:0000313" key="3">
    <source>
        <dbReference type="Proteomes" id="UP000789595"/>
    </source>
</evidence>
<sequence>MAEPEGDDEQRYFSDPAVVRKIIPPFALLRLNSDVRGKLLGFLVCASQDRALRAINDERKAVYEDPLGKRRFYEKPRPPRAVDIGGSAMALTTVLRGDLPASTAALVATLFHHAAALRLVCQTTCSDVDALARAPRSTATPRAWLGNLYCRHDAQLDDAAVIRELRARMLTGRRANLAREMAARQDAATYFVPQELGGKARRCVVRTDGAGFVTNDATWPRDNGRRRVFFKSTPGWSEKRRRMAQMLTFGRNSFGEHVHACTRCLTVDEANRNAPVDEALLREMSRTAISSTITSLRGTTMTVVASAVTLAWAPGSSEHPPPDCFPLLEEKLRHFFGGRVGDGRCGWIERWTNKGCGCYDTQSASLRRHPKYWTSCHDDARPPLSSLAELWPPFNGNRKEVPLTRQGTTFSALIDIAFHSGEYSGAYEPDLNAHKVHLASVKAHSGTVANNLSFFRMGPEVPPAPIEHIDLYVPLELVPFGPTPDNQDVGPGYFSVKIQARIPGFD</sequence>
<reference evidence="1" key="1">
    <citation type="submission" date="2021-01" db="EMBL/GenBank/DDBJ databases">
        <authorList>
            <person name="Corre E."/>
            <person name="Pelletier E."/>
            <person name="Niang G."/>
            <person name="Scheremetjew M."/>
            <person name="Finn R."/>
            <person name="Kale V."/>
            <person name="Holt S."/>
            <person name="Cochrane G."/>
            <person name="Meng A."/>
            <person name="Brown T."/>
            <person name="Cohen L."/>
        </authorList>
    </citation>
    <scope>NUCLEOTIDE SEQUENCE</scope>
    <source>
        <strain evidence="1">CCMP1756</strain>
    </source>
</reference>
<dbReference type="Proteomes" id="UP000789595">
    <property type="component" value="Unassembled WGS sequence"/>
</dbReference>
<proteinExistence type="predicted"/>
<keyword evidence="3" id="KW-1185">Reference proteome</keyword>
<organism evidence="1">
    <name type="scientific">Pelagomonas calceolata</name>
    <dbReference type="NCBI Taxonomy" id="35677"/>
    <lineage>
        <taxon>Eukaryota</taxon>
        <taxon>Sar</taxon>
        <taxon>Stramenopiles</taxon>
        <taxon>Ochrophyta</taxon>
        <taxon>Pelagophyceae</taxon>
        <taxon>Pelagomonadales</taxon>
        <taxon>Pelagomonadaceae</taxon>
        <taxon>Pelagomonas</taxon>
    </lineage>
</organism>
<protein>
    <submittedName>
        <fullName evidence="1">Uncharacterized protein</fullName>
    </submittedName>
</protein>